<dbReference type="Pfam" id="PF09423">
    <property type="entry name" value="PhoD"/>
    <property type="match status" value="1"/>
</dbReference>
<dbReference type="CDD" id="cd07389">
    <property type="entry name" value="MPP_PhoD"/>
    <property type="match status" value="1"/>
</dbReference>
<proteinExistence type="predicted"/>
<dbReference type="Gene3D" id="3.60.21.70">
    <property type="entry name" value="PhoD-like phosphatase"/>
    <property type="match status" value="1"/>
</dbReference>
<dbReference type="InterPro" id="IPR038607">
    <property type="entry name" value="PhoD-like_sf"/>
</dbReference>
<dbReference type="InterPro" id="IPR029052">
    <property type="entry name" value="Metallo-depent_PP-like"/>
</dbReference>
<feature type="domain" description="PhoD-like phosphatase metallophosphatase" evidence="1">
    <location>
        <begin position="155"/>
        <end position="413"/>
    </location>
</feature>
<evidence type="ECO:0000259" key="1">
    <source>
        <dbReference type="Pfam" id="PF09423"/>
    </source>
</evidence>
<evidence type="ECO:0000313" key="3">
    <source>
        <dbReference type="Proteomes" id="UP001611383"/>
    </source>
</evidence>
<reference evidence="2 3" key="1">
    <citation type="submission" date="2019-08" db="EMBL/GenBank/DDBJ databases">
        <title>Archangium and Cystobacter genomes.</title>
        <authorList>
            <person name="Chen I.-C.K."/>
            <person name="Wielgoss S."/>
        </authorList>
    </citation>
    <scope>NUCLEOTIDE SEQUENCE [LARGE SCALE GENOMIC DNA]</scope>
    <source>
        <strain evidence="2 3">Cbm 6</strain>
    </source>
</reference>
<dbReference type="Proteomes" id="UP001611383">
    <property type="component" value="Chromosome"/>
</dbReference>
<keyword evidence="3" id="KW-1185">Reference proteome</keyword>
<protein>
    <submittedName>
        <fullName evidence="2">Alkaline phosphatase family protein</fullName>
    </submittedName>
</protein>
<evidence type="ECO:0000313" key="2">
    <source>
        <dbReference type="EMBL" id="WNG46454.1"/>
    </source>
</evidence>
<accession>A0ABY9WRP6</accession>
<dbReference type="SUPFAM" id="SSF56300">
    <property type="entry name" value="Metallo-dependent phosphatases"/>
    <property type="match status" value="1"/>
</dbReference>
<dbReference type="InterPro" id="IPR018946">
    <property type="entry name" value="PhoD-like_MPP"/>
</dbReference>
<name>A0ABY9WRP6_9BACT</name>
<dbReference type="PANTHER" id="PTHR37031:SF2">
    <property type="entry name" value="PHOD-LIKE PHOSPHATASE METALLOPHOSPHATASE DOMAIN-CONTAINING PROTEIN"/>
    <property type="match status" value="1"/>
</dbReference>
<dbReference type="EMBL" id="CP043494">
    <property type="protein sequence ID" value="WNG46454.1"/>
    <property type="molecule type" value="Genomic_DNA"/>
</dbReference>
<organism evidence="2 3">
    <name type="scientific">Archangium minus</name>
    <dbReference type="NCBI Taxonomy" id="83450"/>
    <lineage>
        <taxon>Bacteria</taxon>
        <taxon>Pseudomonadati</taxon>
        <taxon>Myxococcota</taxon>
        <taxon>Myxococcia</taxon>
        <taxon>Myxococcales</taxon>
        <taxon>Cystobacterineae</taxon>
        <taxon>Archangiaceae</taxon>
        <taxon>Archangium</taxon>
    </lineage>
</organism>
<dbReference type="PANTHER" id="PTHR37031">
    <property type="entry name" value="METALLOPHOSPHATASE BINDING DOMAIN PROTEIN"/>
    <property type="match status" value="1"/>
</dbReference>
<sequence>MSGGPVRARFGSWNDGGMSRPLITTVGCCTSTTARIAVTAKHGLSHARLVFRSGEGVFQERTLRLTQPVGSSFLQGSFELEGLAASSTVEYAVAVSASEDGLPSLAQLSDSKGLGRFRLLPPPGQPLRIGLVSCNGGHTVNDHDRRHAMWKRLGEVVSAGEVDLLLHVGDQVYADHIREAWQLADLDDHLTPENEEAMQRLREAFRTLYCDTWQRPELASVLGSVPSMMMWDDHDIFDGWGSHDEVTPADRAFFEAARTTFEEFQARLNPPAFSDSYGFGWVSNGIGLLVLDARTHRSWKDQTVIGRRQWAEMDAWLEAQACAGLKRLYVVTGVPPLHAKVAAASRLLEKLGMTAYLGDVRDSWMAPNNAEELRKLLNRLFEFRKCSPCTEVTLLSGDVHVGTTARLRSRVPFHKRSDLDQPEITQVVSSGIGSEPPSGFIRKVVELGIGSEAVDMYQDLFTGRLLELPGNPDGRVLFRRNFAVLDLGAAGKGGWDPDLNLRVRYFAEGLARPIEQTLLAL</sequence>
<gene>
    <name evidence="2" type="ORF">F0U60_21810</name>
</gene>